<dbReference type="GO" id="GO:0007189">
    <property type="term" value="P:adenylate cyclase-activating G protein-coupled receptor signaling pathway"/>
    <property type="evidence" value="ECO:0007669"/>
    <property type="project" value="TreeGrafter"/>
</dbReference>
<keyword evidence="3" id="KW-0433">Leucine-rich repeat</keyword>
<evidence type="ECO:0000256" key="4">
    <source>
        <dbReference type="ARBA" id="ARBA00022692"/>
    </source>
</evidence>
<keyword evidence="11" id="KW-1185">Reference proteome</keyword>
<dbReference type="PROSITE" id="PS50262">
    <property type="entry name" value="G_PROTEIN_RECEP_F1_2"/>
    <property type="match status" value="1"/>
</dbReference>
<comment type="similarity">
    <text evidence="2">Belongs to the G-protein coupled receptor 1 family.</text>
</comment>
<reference evidence="10" key="1">
    <citation type="submission" date="2020-08" db="EMBL/GenBank/DDBJ databases">
        <title>Multicomponent nature underlies the extraordinary mechanical properties of spider dragline silk.</title>
        <authorList>
            <person name="Kono N."/>
            <person name="Nakamura H."/>
            <person name="Mori M."/>
            <person name="Yoshida Y."/>
            <person name="Ohtoshi R."/>
            <person name="Malay A.D."/>
            <person name="Moran D.A.P."/>
            <person name="Tomita M."/>
            <person name="Numata K."/>
            <person name="Arakawa K."/>
        </authorList>
    </citation>
    <scope>NUCLEOTIDE SEQUENCE</scope>
</reference>
<dbReference type="GO" id="GO:0005886">
    <property type="term" value="C:plasma membrane"/>
    <property type="evidence" value="ECO:0007669"/>
    <property type="project" value="TreeGrafter"/>
</dbReference>
<keyword evidence="10" id="KW-0675">Receptor</keyword>
<dbReference type="SUPFAM" id="SSF81321">
    <property type="entry name" value="Family A G protein-coupled receptor-like"/>
    <property type="match status" value="1"/>
</dbReference>
<keyword evidence="7 8" id="KW-0472">Membrane</keyword>
<proteinExistence type="inferred from homology"/>
<keyword evidence="4 8" id="KW-0812">Transmembrane</keyword>
<feature type="domain" description="G-protein coupled receptors family 1 profile" evidence="9">
    <location>
        <begin position="13"/>
        <end position="101"/>
    </location>
</feature>
<evidence type="ECO:0000259" key="9">
    <source>
        <dbReference type="PROSITE" id="PS50262"/>
    </source>
</evidence>
<dbReference type="InterPro" id="IPR017452">
    <property type="entry name" value="GPCR_Rhodpsn_7TM"/>
</dbReference>
<dbReference type="PANTHER" id="PTHR24372">
    <property type="entry name" value="GLYCOPROTEIN HORMONE RECEPTOR"/>
    <property type="match status" value="1"/>
</dbReference>
<dbReference type="InterPro" id="IPR000276">
    <property type="entry name" value="GPCR_Rhodpsn"/>
</dbReference>
<feature type="transmembrane region" description="Helical" evidence="8">
    <location>
        <begin position="5"/>
        <end position="23"/>
    </location>
</feature>
<evidence type="ECO:0000256" key="6">
    <source>
        <dbReference type="ARBA" id="ARBA00022989"/>
    </source>
</evidence>
<dbReference type="PRINTS" id="PR00237">
    <property type="entry name" value="GPCRRHODOPSN"/>
</dbReference>
<comment type="subcellular location">
    <subcellularLocation>
        <location evidence="1">Membrane</location>
    </subcellularLocation>
</comment>
<comment type="caution">
    <text evidence="10">The sequence shown here is derived from an EMBL/GenBank/DDBJ whole genome shotgun (WGS) entry which is preliminary data.</text>
</comment>
<evidence type="ECO:0000256" key="3">
    <source>
        <dbReference type="ARBA" id="ARBA00022614"/>
    </source>
</evidence>
<evidence type="ECO:0000256" key="2">
    <source>
        <dbReference type="ARBA" id="ARBA00010663"/>
    </source>
</evidence>
<evidence type="ECO:0000313" key="11">
    <source>
        <dbReference type="Proteomes" id="UP000886998"/>
    </source>
</evidence>
<dbReference type="Proteomes" id="UP000886998">
    <property type="component" value="Unassembled WGS sequence"/>
</dbReference>
<dbReference type="OrthoDB" id="2101615at2759"/>
<dbReference type="Gene3D" id="1.20.1070.10">
    <property type="entry name" value="Rhodopsin 7-helix transmembrane proteins"/>
    <property type="match status" value="1"/>
</dbReference>
<dbReference type="GO" id="GO:0008528">
    <property type="term" value="F:G protein-coupled peptide receptor activity"/>
    <property type="evidence" value="ECO:0007669"/>
    <property type="project" value="TreeGrafter"/>
</dbReference>
<organism evidence="10 11">
    <name type="scientific">Trichonephila inaurata madagascariensis</name>
    <dbReference type="NCBI Taxonomy" id="2747483"/>
    <lineage>
        <taxon>Eukaryota</taxon>
        <taxon>Metazoa</taxon>
        <taxon>Ecdysozoa</taxon>
        <taxon>Arthropoda</taxon>
        <taxon>Chelicerata</taxon>
        <taxon>Arachnida</taxon>
        <taxon>Araneae</taxon>
        <taxon>Araneomorphae</taxon>
        <taxon>Entelegynae</taxon>
        <taxon>Araneoidea</taxon>
        <taxon>Nephilidae</taxon>
        <taxon>Trichonephila</taxon>
        <taxon>Trichonephila inaurata</taxon>
    </lineage>
</organism>
<gene>
    <name evidence="10" type="primary">Rxfp2</name>
    <name evidence="10" type="ORF">TNIN_449861</name>
</gene>
<feature type="transmembrane region" description="Helical" evidence="8">
    <location>
        <begin position="35"/>
        <end position="54"/>
    </location>
</feature>
<dbReference type="GO" id="GO:0009755">
    <property type="term" value="P:hormone-mediated signaling pathway"/>
    <property type="evidence" value="ECO:0007669"/>
    <property type="project" value="TreeGrafter"/>
</dbReference>
<dbReference type="PANTHER" id="PTHR24372:SF80">
    <property type="entry name" value="FI21465P1-RELATED"/>
    <property type="match status" value="1"/>
</dbReference>
<dbReference type="AlphaFoldDB" id="A0A8X6YT27"/>
<accession>A0A8X6YT27</accession>
<evidence type="ECO:0000256" key="1">
    <source>
        <dbReference type="ARBA" id="ARBA00004370"/>
    </source>
</evidence>
<evidence type="ECO:0000313" key="10">
    <source>
        <dbReference type="EMBL" id="GFY78730.1"/>
    </source>
</evidence>
<evidence type="ECO:0000256" key="5">
    <source>
        <dbReference type="ARBA" id="ARBA00022737"/>
    </source>
</evidence>
<protein>
    <submittedName>
        <fullName evidence="10">Relaxin receptor 2</fullName>
    </submittedName>
</protein>
<name>A0A8X6YT27_9ARAC</name>
<evidence type="ECO:0000256" key="8">
    <source>
        <dbReference type="SAM" id="Phobius"/>
    </source>
</evidence>
<dbReference type="EMBL" id="BMAV01023157">
    <property type="protein sequence ID" value="GFY78730.1"/>
    <property type="molecule type" value="Genomic_DNA"/>
</dbReference>
<evidence type="ECO:0000256" key="7">
    <source>
        <dbReference type="ARBA" id="ARBA00023136"/>
    </source>
</evidence>
<keyword evidence="6 8" id="KW-1133">Transmembrane helix</keyword>
<feature type="transmembrane region" description="Helical" evidence="8">
    <location>
        <begin position="75"/>
        <end position="99"/>
    </location>
</feature>
<sequence>MSVWIVSLITCAGNTLVLFWRFLSIKEDQVLSLYIKNLAMADLLMGIYLVAIGAQDITFRDRYNEFAHSWRKSNACVACGILAMISSEVSVLILVLITIERSFPEMDTYLQMISSLLEVRNTYVLKGHGSVTLYHPYLVRLIKDIADDREEVAESCTM</sequence>
<keyword evidence="5" id="KW-0677">Repeat</keyword>